<organism evidence="4 5">
    <name type="scientific">Syntrophotalea acetylenica</name>
    <name type="common">Pelobacter acetylenicus</name>
    <dbReference type="NCBI Taxonomy" id="29542"/>
    <lineage>
        <taxon>Bacteria</taxon>
        <taxon>Pseudomonadati</taxon>
        <taxon>Thermodesulfobacteriota</taxon>
        <taxon>Desulfuromonadia</taxon>
        <taxon>Desulfuromonadales</taxon>
        <taxon>Syntrophotaleaceae</taxon>
        <taxon>Syntrophotalea</taxon>
    </lineage>
</organism>
<evidence type="ECO:0000256" key="2">
    <source>
        <dbReference type="ARBA" id="ARBA00022729"/>
    </source>
</evidence>
<dbReference type="InterPro" id="IPR028082">
    <property type="entry name" value="Peripla_BP_I"/>
</dbReference>
<dbReference type="EMBL" id="CP015518">
    <property type="protein sequence ID" value="APG24769.1"/>
    <property type="molecule type" value="Genomic_DNA"/>
</dbReference>
<keyword evidence="2" id="KW-0732">Signal</keyword>
<protein>
    <recommendedName>
        <fullName evidence="3">Leucine-binding protein domain-containing protein</fullName>
    </recommendedName>
</protein>
<dbReference type="KEGG" id="pace:A6070_00735"/>
<name>A0A1L3GFY8_SYNAC</name>
<gene>
    <name evidence="4" type="ORF">A7E75_06795</name>
</gene>
<reference evidence="4 5" key="1">
    <citation type="journal article" date="2017" name="Genome Announc.">
        <title>Complete Genome Sequences of Two Acetylene-Fermenting Pelobacter acetylenicus Strains.</title>
        <authorList>
            <person name="Sutton J.M."/>
            <person name="Baesman S.M."/>
            <person name="Fierst J.L."/>
            <person name="Poret-Peterson A.T."/>
            <person name="Oremland R.S."/>
            <person name="Dunlap D.S."/>
            <person name="Akob D.M."/>
        </authorList>
    </citation>
    <scope>NUCLEOTIDE SEQUENCE [LARGE SCALE GENOMIC DNA]</scope>
    <source>
        <strain evidence="4 5">DSM 3247</strain>
    </source>
</reference>
<dbReference type="RefSeq" id="WP_072286614.1">
    <property type="nucleotide sequence ID" value="NZ_CP015518.1"/>
</dbReference>
<dbReference type="PANTHER" id="PTHR30483:SF6">
    <property type="entry name" value="PERIPLASMIC BINDING PROTEIN OF ABC TRANSPORTER FOR NATURAL AMINO ACIDS"/>
    <property type="match status" value="1"/>
</dbReference>
<evidence type="ECO:0000259" key="3">
    <source>
        <dbReference type="Pfam" id="PF13458"/>
    </source>
</evidence>
<dbReference type="AlphaFoldDB" id="A0A1L3GFY8"/>
<dbReference type="SUPFAM" id="SSF53822">
    <property type="entry name" value="Periplasmic binding protein-like I"/>
    <property type="match status" value="1"/>
</dbReference>
<dbReference type="PANTHER" id="PTHR30483">
    <property type="entry name" value="LEUCINE-SPECIFIC-BINDING PROTEIN"/>
    <property type="match status" value="1"/>
</dbReference>
<dbReference type="Proteomes" id="UP000182264">
    <property type="component" value="Chromosome"/>
</dbReference>
<proteinExistence type="inferred from homology"/>
<dbReference type="InterPro" id="IPR051010">
    <property type="entry name" value="BCAA_transport"/>
</dbReference>
<dbReference type="Gene3D" id="3.40.50.2300">
    <property type="match status" value="2"/>
</dbReference>
<evidence type="ECO:0000256" key="1">
    <source>
        <dbReference type="ARBA" id="ARBA00010062"/>
    </source>
</evidence>
<accession>A0A1L3GFY8</accession>
<dbReference type="SUPFAM" id="SSF48452">
    <property type="entry name" value="TPR-like"/>
    <property type="match status" value="1"/>
</dbReference>
<dbReference type="Gene3D" id="1.25.40.10">
    <property type="entry name" value="Tetratricopeptide repeat domain"/>
    <property type="match status" value="1"/>
</dbReference>
<dbReference type="Pfam" id="PF13458">
    <property type="entry name" value="Peripla_BP_6"/>
    <property type="match status" value="1"/>
</dbReference>
<feature type="domain" description="Leucine-binding protein" evidence="3">
    <location>
        <begin position="258"/>
        <end position="592"/>
    </location>
</feature>
<dbReference type="InterPro" id="IPR011990">
    <property type="entry name" value="TPR-like_helical_dom_sf"/>
</dbReference>
<dbReference type="InterPro" id="IPR028081">
    <property type="entry name" value="Leu-bd"/>
</dbReference>
<comment type="similarity">
    <text evidence="1">Belongs to the leucine-binding protein family.</text>
</comment>
<keyword evidence="5" id="KW-1185">Reference proteome</keyword>
<dbReference type="STRING" id="29542.A6070_00735"/>
<evidence type="ECO:0000313" key="4">
    <source>
        <dbReference type="EMBL" id="APG24769.1"/>
    </source>
</evidence>
<evidence type="ECO:0000313" key="5">
    <source>
        <dbReference type="Proteomes" id="UP000182264"/>
    </source>
</evidence>
<sequence>MLRRAIFSLVVLVVLAALQGGLCRAVSASSALQQALELYRSGSAELAMPPLKAAVAEQPQHPDAWQAHMALARIYYRQGQLADMLAHLGAIPEGRRTPESRLLEGLGLIGTGRISAGVELLRPLEEAALNGSQRHQRLAALADASLKSGQHAEALFYIQRRLRLDIDPAVASQLLQQAHGILESRLSDSELSEAAFLFQGSPLGHDVLLQQAVRHHQAGRHGQALSLLDGILKSPVAFPFRDDAEMLYQQLSQKASPLAIGVVLPLSGRFAGFGKQLLRGMELALQEHALQRTATFLVRDSAADPAVAEQCIAELAASRQVIAIIGPLTGNAASKAARRAELEAVPLVSFSQHAGLTETGPWIFRNSLTADLQARTLADYAIKQKNMSSFGVLAPETRLGKELAKSFIAAIRDLGGEIVATVFYPSRTTDFRQQIRSLRSTRTKGPDALFIPDTADRLALIAPQLPFYGLSDTALLGSASWDTPDLLVRAGSSLENGVFVSGFFRHSPDSLVREFVDRYMQRYAKEPSLFEAQGYDAADMLLDLLQQNPLADRESLRDALVQVRDYPGVTGKTRFEPTGEARKNLYLLQVKNASLIQLN</sequence>
<dbReference type="CDD" id="cd06347">
    <property type="entry name" value="PBP1_ABC_LivK_ligand_binding-like"/>
    <property type="match status" value="1"/>
</dbReference>